<reference evidence="1" key="1">
    <citation type="submission" date="2018-02" db="EMBL/GenBank/DDBJ databases">
        <authorList>
            <person name="Cohen D.B."/>
            <person name="Kent A.D."/>
        </authorList>
    </citation>
    <scope>NUCLEOTIDE SEQUENCE</scope>
</reference>
<protein>
    <submittedName>
        <fullName evidence="1">Uncharacterized protein</fullName>
    </submittedName>
</protein>
<gene>
    <name evidence="1" type="ORF">FSB_LOCUS3031</name>
</gene>
<dbReference type="EMBL" id="OIVN01000147">
    <property type="protein sequence ID" value="SPC75149.1"/>
    <property type="molecule type" value="Genomic_DNA"/>
</dbReference>
<accession>A0A2N9EKP2</accession>
<organism evidence="1">
    <name type="scientific">Fagus sylvatica</name>
    <name type="common">Beechnut</name>
    <dbReference type="NCBI Taxonomy" id="28930"/>
    <lineage>
        <taxon>Eukaryota</taxon>
        <taxon>Viridiplantae</taxon>
        <taxon>Streptophyta</taxon>
        <taxon>Embryophyta</taxon>
        <taxon>Tracheophyta</taxon>
        <taxon>Spermatophyta</taxon>
        <taxon>Magnoliopsida</taxon>
        <taxon>eudicotyledons</taxon>
        <taxon>Gunneridae</taxon>
        <taxon>Pentapetalae</taxon>
        <taxon>rosids</taxon>
        <taxon>fabids</taxon>
        <taxon>Fagales</taxon>
        <taxon>Fagaceae</taxon>
        <taxon>Fagus</taxon>
    </lineage>
</organism>
<name>A0A2N9EKP2_FAGSY</name>
<dbReference type="AlphaFoldDB" id="A0A2N9EKP2"/>
<evidence type="ECO:0000313" key="1">
    <source>
        <dbReference type="EMBL" id="SPC75149.1"/>
    </source>
</evidence>
<sequence>MDDYFEDDQYVADNDNAQQLYAGDGVGGGGISLAGNWWDEEALRIAQEATASGW</sequence>
<proteinExistence type="predicted"/>